<name>A0A838Y2K9_9NEIS</name>
<protein>
    <submittedName>
        <fullName evidence="2">DUF4055 domain-containing protein</fullName>
    </submittedName>
</protein>
<organism evidence="2 3">
    <name type="scientific">Aquitalea aquatica</name>
    <dbReference type="NCBI Taxonomy" id="3044273"/>
    <lineage>
        <taxon>Bacteria</taxon>
        <taxon>Pseudomonadati</taxon>
        <taxon>Pseudomonadota</taxon>
        <taxon>Betaproteobacteria</taxon>
        <taxon>Neisseriales</taxon>
        <taxon>Chromobacteriaceae</taxon>
        <taxon>Aquitalea</taxon>
    </lineage>
</organism>
<gene>
    <name evidence="2" type="ORF">H2Z84_03820</name>
</gene>
<comment type="caution">
    <text evidence="2">The sequence shown here is derived from an EMBL/GenBank/DDBJ whole genome shotgun (WGS) entry which is preliminary data.</text>
</comment>
<accession>A0A838Y2K9</accession>
<keyword evidence="3" id="KW-1185">Reference proteome</keyword>
<dbReference type="Proteomes" id="UP000545606">
    <property type="component" value="Unassembled WGS sequence"/>
</dbReference>
<dbReference type="RefSeq" id="WP_181834801.1">
    <property type="nucleotide sequence ID" value="NZ_JACERN010000014.1"/>
</dbReference>
<evidence type="ECO:0000259" key="1">
    <source>
        <dbReference type="Pfam" id="PF13264"/>
    </source>
</evidence>
<dbReference type="EMBL" id="JACERN010000014">
    <property type="protein sequence ID" value="MBA4707522.1"/>
    <property type="molecule type" value="Genomic_DNA"/>
</dbReference>
<evidence type="ECO:0000313" key="2">
    <source>
        <dbReference type="EMBL" id="MBA4707522.1"/>
    </source>
</evidence>
<evidence type="ECO:0000313" key="3">
    <source>
        <dbReference type="Proteomes" id="UP000545606"/>
    </source>
</evidence>
<reference evidence="2 3" key="1">
    <citation type="submission" date="2020-07" db="EMBL/GenBank/DDBJ databases">
        <title>Draft genome sequence of violacein-producing bacteria and related species.</title>
        <authorList>
            <person name="Wilson H.S."/>
            <person name="De Leon M.E."/>
        </authorList>
    </citation>
    <scope>NUCLEOTIDE SEQUENCE [LARGE SCALE GENOMIC DNA]</scope>
    <source>
        <strain evidence="2 3">HSC-21Su07</strain>
    </source>
</reference>
<dbReference type="AlphaFoldDB" id="A0A838Y2K9"/>
<proteinExistence type="predicted"/>
<dbReference type="InterPro" id="IPR025129">
    <property type="entry name" value="DUF4055"/>
</dbReference>
<dbReference type="Pfam" id="PF13264">
    <property type="entry name" value="DUF4055"/>
    <property type="match status" value="1"/>
</dbReference>
<feature type="domain" description="DUF4055" evidence="1">
    <location>
        <begin position="250"/>
        <end position="384"/>
    </location>
</feature>
<sequence>MQVKNDAVRKPSAAVAAMQDDWQLVAALMGGTKAMRHAGQGYLPKWPAEDKDSYAARLATATLFPAYQRTVEVLSAKPFSKPITVDKAVPAELQALFENIDLQGRNLDVFAADVAAEAMAYGMAGILVDVPVAEGVRTRADEKQRGIRPYFVQIHPGNILGWKAQIDGGEWKLIQLRLLEQCLEEDGEFGEKLVEQVKVYTPGTWQAWRKRQSADGEEWFVHQEGATTYPGIPFVPVYGKRTGFMTSTPPMLELAHANIEHWQSKSDQQSILHVARVPLLFGRQLGQTAIVVGAGSLVSSDAADSDLRYVEHSGAAIEAGRKSLLDLEDRMRQIGAELLVIKPGNVTEAQTLADNEPGMCALQRITQHLENAIDQALAVAAEWIGITHAGNISLFSDFGAATLAEAHAELLFNMEAGGSLTLETLLNELKRRGILSPDVDVPKEIAKAAALPKPTKSELIT</sequence>